<dbReference type="RefSeq" id="WP_316026082.1">
    <property type="nucleotide sequence ID" value="NZ_JAWDIO010000002.1"/>
</dbReference>
<evidence type="ECO:0000259" key="6">
    <source>
        <dbReference type="Pfam" id="PF09864"/>
    </source>
</evidence>
<evidence type="ECO:0000256" key="4">
    <source>
        <dbReference type="ARBA" id="ARBA00023288"/>
    </source>
</evidence>
<organism evidence="7 8">
    <name type="scientific">Paraglaciecola aquimarina</name>
    <dbReference type="NCBI Taxonomy" id="1235557"/>
    <lineage>
        <taxon>Bacteria</taxon>
        <taxon>Pseudomonadati</taxon>
        <taxon>Pseudomonadota</taxon>
        <taxon>Gammaproteobacteria</taxon>
        <taxon>Alteromonadales</taxon>
        <taxon>Alteromonadaceae</taxon>
        <taxon>Paraglaciecola</taxon>
    </lineage>
</organism>
<evidence type="ECO:0000313" key="8">
    <source>
        <dbReference type="Proteomes" id="UP001247805"/>
    </source>
</evidence>
<comment type="caution">
    <text evidence="7">The sequence shown here is derived from an EMBL/GenBank/DDBJ whole genome shotgun (WGS) entry which is preliminary data.</text>
</comment>
<feature type="domain" description="C-type lysozyme inhibitor" evidence="6">
    <location>
        <begin position="35"/>
        <end position="98"/>
    </location>
</feature>
<feature type="signal peptide" evidence="5">
    <location>
        <begin position="1"/>
        <end position="21"/>
    </location>
</feature>
<keyword evidence="8" id="KW-1185">Reference proteome</keyword>
<dbReference type="EMBL" id="JAWDIO010000002">
    <property type="protein sequence ID" value="MDU0354485.1"/>
    <property type="molecule type" value="Genomic_DNA"/>
</dbReference>
<feature type="chain" id="PRO_5047179879" evidence="5">
    <location>
        <begin position="22"/>
        <end position="105"/>
    </location>
</feature>
<dbReference type="Pfam" id="PF09864">
    <property type="entry name" value="MliC"/>
    <property type="match status" value="1"/>
</dbReference>
<protein>
    <submittedName>
        <fullName evidence="7">MliC family protein</fullName>
    </submittedName>
</protein>
<sequence>MSTVFSVVFVLVVLNACQQPAGENTTQDDFNEVTFACERGKSIVVRFSLNSELAMLFDNNQVAELTQKPSASGYFYTNNKISIRGKGDALQLEIGRMAALKCHAQ</sequence>
<dbReference type="SUPFAM" id="SSF141488">
    <property type="entry name" value="YdhA-like"/>
    <property type="match status" value="1"/>
</dbReference>
<dbReference type="Proteomes" id="UP001247805">
    <property type="component" value="Unassembled WGS sequence"/>
</dbReference>
<name>A0ABU3SWW3_9ALTE</name>
<gene>
    <name evidence="7" type="ORF">RS130_11555</name>
</gene>
<evidence type="ECO:0000256" key="1">
    <source>
        <dbReference type="ARBA" id="ARBA00022729"/>
    </source>
</evidence>
<reference evidence="7 8" key="1">
    <citation type="submission" date="2023-10" db="EMBL/GenBank/DDBJ databases">
        <title>Glaciecola aquimarina strain GGW-M5 nov., isolated from a coastal seawater.</title>
        <authorList>
            <person name="Bayburt H."/>
            <person name="Kim J.M."/>
            <person name="Choi B.J."/>
            <person name="Jeon C.O."/>
        </authorList>
    </citation>
    <scope>NUCLEOTIDE SEQUENCE [LARGE SCALE GENOMIC DNA]</scope>
    <source>
        <strain evidence="7 8">KCTC 32108</strain>
    </source>
</reference>
<evidence type="ECO:0000256" key="3">
    <source>
        <dbReference type="ARBA" id="ARBA00023139"/>
    </source>
</evidence>
<evidence type="ECO:0000256" key="5">
    <source>
        <dbReference type="SAM" id="SignalP"/>
    </source>
</evidence>
<keyword evidence="3" id="KW-0564">Palmitate</keyword>
<dbReference type="InterPro" id="IPR018660">
    <property type="entry name" value="MliC"/>
</dbReference>
<evidence type="ECO:0000256" key="2">
    <source>
        <dbReference type="ARBA" id="ARBA00023136"/>
    </source>
</evidence>
<proteinExistence type="predicted"/>
<dbReference type="InterPro" id="IPR036328">
    <property type="entry name" value="MliC_sf"/>
</dbReference>
<dbReference type="Gene3D" id="2.40.128.200">
    <property type="match status" value="1"/>
</dbReference>
<keyword evidence="1 5" id="KW-0732">Signal</keyword>
<keyword evidence="4" id="KW-0449">Lipoprotein</keyword>
<keyword evidence="2" id="KW-0472">Membrane</keyword>
<accession>A0ABU3SWW3</accession>
<evidence type="ECO:0000313" key="7">
    <source>
        <dbReference type="EMBL" id="MDU0354485.1"/>
    </source>
</evidence>